<gene>
    <name evidence="3" type="ORF">J4H85_01450</name>
</gene>
<proteinExistence type="predicted"/>
<dbReference type="InterPro" id="IPR027795">
    <property type="entry name" value="CASTOR_ACT_dom"/>
</dbReference>
<feature type="domain" description="A9CJY8-like N-terminal" evidence="2">
    <location>
        <begin position="14"/>
        <end position="61"/>
    </location>
</feature>
<dbReference type="Pfam" id="PF21631">
    <property type="entry name" value="A9CJY8-like_N"/>
    <property type="match status" value="1"/>
</dbReference>
<comment type="caution">
    <text evidence="3">The sequence shown here is derived from an EMBL/GenBank/DDBJ whole genome shotgun (WGS) entry which is preliminary data.</text>
</comment>
<feature type="domain" description="CASTOR ACT" evidence="1">
    <location>
        <begin position="65"/>
        <end position="126"/>
    </location>
</feature>
<dbReference type="InterPro" id="IPR045865">
    <property type="entry name" value="ACT-like_dom_sf"/>
</dbReference>
<evidence type="ECO:0000313" key="3">
    <source>
        <dbReference type="EMBL" id="MBO2988667.1"/>
    </source>
</evidence>
<evidence type="ECO:0000313" key="4">
    <source>
        <dbReference type="Proteomes" id="UP000668403"/>
    </source>
</evidence>
<dbReference type="Gene3D" id="3.30.2130.10">
    <property type="entry name" value="VC0802-like"/>
    <property type="match status" value="1"/>
</dbReference>
<dbReference type="Pfam" id="PF13840">
    <property type="entry name" value="ACT_7"/>
    <property type="match status" value="1"/>
</dbReference>
<protein>
    <submittedName>
        <fullName evidence="3">ACT domain-containing protein</fullName>
    </submittedName>
</protein>
<name>A0A939QAI9_9MICO</name>
<evidence type="ECO:0000259" key="2">
    <source>
        <dbReference type="Pfam" id="PF21631"/>
    </source>
</evidence>
<evidence type="ECO:0000259" key="1">
    <source>
        <dbReference type="Pfam" id="PF13840"/>
    </source>
</evidence>
<dbReference type="EMBL" id="JAGFBF010000001">
    <property type="protein sequence ID" value="MBO2988667.1"/>
    <property type="molecule type" value="Genomic_DNA"/>
</dbReference>
<sequence length="132" mass="13582">MNAPSVTLHRLPGEYVVARFPPSADVRSVLEDQITAGAFASVTRTPHEISVVCPSDSAPSDARIDGPWVALIVGGPIAFETTGIVSSLVSPLSAVGCPVFVVSTFDGDVLMFPVGHATRAEAALSDAGHVLS</sequence>
<keyword evidence="4" id="KW-1185">Reference proteome</keyword>
<dbReference type="SUPFAM" id="SSF55021">
    <property type="entry name" value="ACT-like"/>
    <property type="match status" value="2"/>
</dbReference>
<reference evidence="3" key="1">
    <citation type="submission" date="2021-03" db="EMBL/GenBank/DDBJ databases">
        <title>Leucobacter chromiisoli sp. nov., isolated from chromium-containing soil of chemical plant.</title>
        <authorList>
            <person name="Xu Z."/>
        </authorList>
    </citation>
    <scope>NUCLEOTIDE SEQUENCE</scope>
    <source>
        <strain evidence="3">K 70/01</strain>
    </source>
</reference>
<organism evidence="3 4">
    <name type="scientific">Leucobacter tardus</name>
    <dbReference type="NCBI Taxonomy" id="501483"/>
    <lineage>
        <taxon>Bacteria</taxon>
        <taxon>Bacillati</taxon>
        <taxon>Actinomycetota</taxon>
        <taxon>Actinomycetes</taxon>
        <taxon>Micrococcales</taxon>
        <taxon>Microbacteriaceae</taxon>
        <taxon>Leucobacter</taxon>
    </lineage>
</organism>
<dbReference type="AlphaFoldDB" id="A0A939QAI9"/>
<dbReference type="InterPro" id="IPR049447">
    <property type="entry name" value="A9CJY8-like_N"/>
</dbReference>
<accession>A0A939QAI9</accession>
<dbReference type="Proteomes" id="UP000668403">
    <property type="component" value="Unassembled WGS sequence"/>
</dbReference>
<dbReference type="RefSeq" id="WP_208236200.1">
    <property type="nucleotide sequence ID" value="NZ_BAAAQU010000001.1"/>
</dbReference>